<dbReference type="SUPFAM" id="SSF142823">
    <property type="entry name" value="ComB-like"/>
    <property type="match status" value="1"/>
</dbReference>
<keyword evidence="5 8" id="KW-0378">Hydrolase</keyword>
<evidence type="ECO:0000313" key="10">
    <source>
        <dbReference type="Proteomes" id="UP001300012"/>
    </source>
</evidence>
<comment type="similarity">
    <text evidence="2 8">Belongs to the ComB family.</text>
</comment>
<keyword evidence="10" id="KW-1185">Reference proteome</keyword>
<evidence type="ECO:0000256" key="2">
    <source>
        <dbReference type="ARBA" id="ARBA00009997"/>
    </source>
</evidence>
<dbReference type="PANTHER" id="PTHR37311">
    <property type="entry name" value="2-PHOSPHOSULFOLACTATE PHOSPHATASE-RELATED"/>
    <property type="match status" value="1"/>
</dbReference>
<reference evidence="9 10" key="1">
    <citation type="submission" date="2022-08" db="EMBL/GenBank/DDBJ databases">
        <title>Paenibacillus endoradicis sp. nov., Paenibacillus radicibacter sp. nov and Paenibacillus pararadicis sp. nov., three cold-adapted plant growth-promoting bacteria isolated from root of Larix gmelinii in Great Khingan.</title>
        <authorList>
            <person name="Xue H."/>
        </authorList>
    </citation>
    <scope>NUCLEOTIDE SEQUENCE [LARGE SCALE GENOMIC DNA]</scope>
    <source>
        <strain evidence="9 10">N5-1-1-5</strain>
    </source>
</reference>
<dbReference type="PANTHER" id="PTHR37311:SF1">
    <property type="entry name" value="2-PHOSPHOSULFOLACTATE PHOSPHATASE-RELATED"/>
    <property type="match status" value="1"/>
</dbReference>
<evidence type="ECO:0000256" key="8">
    <source>
        <dbReference type="HAMAP-Rule" id="MF_00490"/>
    </source>
</evidence>
<dbReference type="EMBL" id="JANQBD010000017">
    <property type="protein sequence ID" value="MCR8633962.1"/>
    <property type="molecule type" value="Genomic_DNA"/>
</dbReference>
<gene>
    <name evidence="8" type="primary">comB</name>
    <name evidence="9" type="ORF">NV381_22500</name>
</gene>
<comment type="cofactor">
    <cofactor evidence="1 8">
        <name>Mg(2+)</name>
        <dbReference type="ChEBI" id="CHEBI:18420"/>
    </cofactor>
</comment>
<evidence type="ECO:0000256" key="6">
    <source>
        <dbReference type="ARBA" id="ARBA00022842"/>
    </source>
</evidence>
<keyword evidence="6 8" id="KW-0460">Magnesium</keyword>
<accession>A0ABT1YLB2</accession>
<organism evidence="9 10">
    <name type="scientific">Paenibacillus radicis</name>
    <name type="common">ex Xue et al. 2023</name>
    <dbReference type="NCBI Taxonomy" id="2972489"/>
    <lineage>
        <taxon>Bacteria</taxon>
        <taxon>Bacillati</taxon>
        <taxon>Bacillota</taxon>
        <taxon>Bacilli</taxon>
        <taxon>Bacillales</taxon>
        <taxon>Paenibacillaceae</taxon>
        <taxon>Paenibacillus</taxon>
    </lineage>
</organism>
<dbReference type="HAMAP" id="MF_00490">
    <property type="entry name" value="ComB"/>
    <property type="match status" value="1"/>
</dbReference>
<name>A0ABT1YLB2_9BACL</name>
<evidence type="ECO:0000313" key="9">
    <source>
        <dbReference type="EMBL" id="MCR8633962.1"/>
    </source>
</evidence>
<dbReference type="Proteomes" id="UP001300012">
    <property type="component" value="Unassembled WGS sequence"/>
</dbReference>
<dbReference type="RefSeq" id="WP_258215531.1">
    <property type="nucleotide sequence ID" value="NZ_JANQBD010000017.1"/>
</dbReference>
<evidence type="ECO:0000256" key="7">
    <source>
        <dbReference type="ARBA" id="ARBA00033711"/>
    </source>
</evidence>
<evidence type="ECO:0000256" key="1">
    <source>
        <dbReference type="ARBA" id="ARBA00001946"/>
    </source>
</evidence>
<evidence type="ECO:0000256" key="4">
    <source>
        <dbReference type="ARBA" id="ARBA00021948"/>
    </source>
</evidence>
<evidence type="ECO:0000256" key="5">
    <source>
        <dbReference type="ARBA" id="ARBA00022801"/>
    </source>
</evidence>
<sequence length="246" mass="26580">MEILVIPSVNEARMDDLANKTVIVIDVLRATSTMLTALAHGCRAIIPVETVLQAKQLQQPGYLLGGERACKKIPGFDFGNSPFEYMDDKITGKHLVMTTTNGTRSIQKSLKASTIIAASLLNGKACAKEAAALKKDIVILCSGTQDIYAFEDGICAGQLIEELQTALQAAGCTEPEINDLGLSMLYAYRQVQGNMTQALLNCANGKRLSKLGFTDDIIYCSRLNLIQLVPIIQDGQLVASPVNQFI</sequence>
<dbReference type="InterPro" id="IPR036702">
    <property type="entry name" value="ComB-like_sf"/>
</dbReference>
<dbReference type="EC" id="3.1.3.71" evidence="3 8"/>
<proteinExistence type="inferred from homology"/>
<comment type="caution">
    <text evidence="9">The sequence shown here is derived from an EMBL/GenBank/DDBJ whole genome shotgun (WGS) entry which is preliminary data.</text>
</comment>
<dbReference type="Gene3D" id="3.90.1560.10">
    <property type="entry name" value="ComB-like"/>
    <property type="match status" value="1"/>
</dbReference>
<dbReference type="InterPro" id="IPR005238">
    <property type="entry name" value="ComB-like"/>
</dbReference>
<comment type="catalytic activity">
    <reaction evidence="7 8">
        <text>(2R)-O-phospho-3-sulfolactate + H2O = (2R)-3-sulfolactate + phosphate</text>
        <dbReference type="Rhea" id="RHEA:23416"/>
        <dbReference type="ChEBI" id="CHEBI:15377"/>
        <dbReference type="ChEBI" id="CHEBI:15597"/>
        <dbReference type="ChEBI" id="CHEBI:43474"/>
        <dbReference type="ChEBI" id="CHEBI:58738"/>
        <dbReference type="EC" id="3.1.3.71"/>
    </reaction>
</comment>
<evidence type="ECO:0000256" key="3">
    <source>
        <dbReference type="ARBA" id="ARBA00012953"/>
    </source>
</evidence>
<dbReference type="Pfam" id="PF04029">
    <property type="entry name" value="2-ph_phosp"/>
    <property type="match status" value="1"/>
</dbReference>
<protein>
    <recommendedName>
        <fullName evidence="4 8">Probable 2-phosphosulfolactate phosphatase</fullName>
        <ecNumber evidence="3 8">3.1.3.71</ecNumber>
    </recommendedName>
</protein>